<dbReference type="Pfam" id="PF02210">
    <property type="entry name" value="Laminin_G_2"/>
    <property type="match status" value="4"/>
</dbReference>
<evidence type="ECO:0000256" key="7">
    <source>
        <dbReference type="ARBA" id="ARBA00022989"/>
    </source>
</evidence>
<evidence type="ECO:0000256" key="3">
    <source>
        <dbReference type="ARBA" id="ARBA00022536"/>
    </source>
</evidence>
<evidence type="ECO:0000256" key="11">
    <source>
        <dbReference type="PROSITE-ProRule" id="PRU00122"/>
    </source>
</evidence>
<evidence type="ECO:0000256" key="8">
    <source>
        <dbReference type="ARBA" id="ARBA00023136"/>
    </source>
</evidence>
<dbReference type="InterPro" id="IPR002181">
    <property type="entry name" value="Fibrinogen_a/b/g_C_dom"/>
</dbReference>
<keyword evidence="5" id="KW-0732">Signal</keyword>
<evidence type="ECO:0000256" key="10">
    <source>
        <dbReference type="PROSITE-ProRule" id="PRU00076"/>
    </source>
</evidence>
<dbReference type="CDD" id="cd00054">
    <property type="entry name" value="EGF_CA"/>
    <property type="match status" value="2"/>
</dbReference>
<evidence type="ECO:0008006" key="20">
    <source>
        <dbReference type="Google" id="ProtNLM"/>
    </source>
</evidence>
<keyword evidence="19" id="KW-1185">Reference proteome</keyword>
<dbReference type="InterPro" id="IPR036056">
    <property type="entry name" value="Fibrinogen-like_C"/>
</dbReference>
<reference evidence="18" key="2">
    <citation type="submission" date="2025-09" db="UniProtKB">
        <authorList>
            <consortium name="Ensembl"/>
        </authorList>
    </citation>
    <scope>IDENTIFICATION</scope>
</reference>
<comment type="similarity">
    <text evidence="2">Belongs to the neurexin family.</text>
</comment>
<feature type="transmembrane region" description="Helical" evidence="13">
    <location>
        <begin position="1125"/>
        <end position="1149"/>
    </location>
</feature>
<name>A0A8C7C5P9_NEOVI</name>
<protein>
    <recommendedName>
        <fullName evidence="20">Contactin-associated protein-like 3</fullName>
    </recommendedName>
</protein>
<dbReference type="PANTHER" id="PTHR15036:SF36">
    <property type="entry name" value="CONTACTIN-ASSOCIATED PROTEIN-LIKE 3-RELATED"/>
    <property type="match status" value="1"/>
</dbReference>
<dbReference type="PROSITE" id="PS51406">
    <property type="entry name" value="FIBRINOGEN_C_2"/>
    <property type="match status" value="1"/>
</dbReference>
<dbReference type="SMART" id="SM00282">
    <property type="entry name" value="LamG"/>
    <property type="match status" value="4"/>
</dbReference>
<dbReference type="SUPFAM" id="SSF49899">
    <property type="entry name" value="Concanavalin A-like lectins/glucanases"/>
    <property type="match status" value="4"/>
</dbReference>
<evidence type="ECO:0000256" key="6">
    <source>
        <dbReference type="ARBA" id="ARBA00022737"/>
    </source>
</evidence>
<dbReference type="PROSITE" id="PS50022">
    <property type="entry name" value="FA58C_3"/>
    <property type="match status" value="1"/>
</dbReference>
<feature type="domain" description="Laminin G" evidence="15">
    <location>
        <begin position="895"/>
        <end position="1081"/>
    </location>
</feature>
<dbReference type="PANTHER" id="PTHR15036">
    <property type="entry name" value="PIKACHURIN-LIKE PROTEIN"/>
    <property type="match status" value="1"/>
</dbReference>
<dbReference type="GO" id="GO:0016020">
    <property type="term" value="C:membrane"/>
    <property type="evidence" value="ECO:0007669"/>
    <property type="project" value="UniProtKB-SubCell"/>
</dbReference>
<dbReference type="PROSITE" id="PS50025">
    <property type="entry name" value="LAM_G_DOMAIN"/>
    <property type="match status" value="4"/>
</dbReference>
<dbReference type="CDD" id="cd00110">
    <property type="entry name" value="LamG"/>
    <property type="match status" value="4"/>
</dbReference>
<dbReference type="InterPro" id="IPR000421">
    <property type="entry name" value="FA58C"/>
</dbReference>
<evidence type="ECO:0000313" key="19">
    <source>
        <dbReference type="Proteomes" id="UP000694425"/>
    </source>
</evidence>
<feature type="domain" description="EGF-like" evidence="16">
    <location>
        <begin position="430"/>
        <end position="464"/>
    </location>
</feature>
<reference evidence="18" key="1">
    <citation type="submission" date="2025-08" db="UniProtKB">
        <authorList>
            <consortium name="Ensembl"/>
        </authorList>
    </citation>
    <scope>IDENTIFICATION</scope>
</reference>
<dbReference type="InterPro" id="IPR001791">
    <property type="entry name" value="Laminin_G"/>
</dbReference>
<dbReference type="AlphaFoldDB" id="A0A8C7C5P9"/>
<keyword evidence="8 13" id="KW-0472">Membrane</keyword>
<dbReference type="Gene3D" id="2.60.120.200">
    <property type="match status" value="4"/>
</dbReference>
<dbReference type="GeneTree" id="ENSGT00940000160228"/>
<keyword evidence="4 13" id="KW-0812">Transmembrane</keyword>
<dbReference type="InterPro" id="IPR000742">
    <property type="entry name" value="EGF"/>
</dbReference>
<evidence type="ECO:0000313" key="18">
    <source>
        <dbReference type="Ensembl" id="ENSNVIP00000031831.1"/>
    </source>
</evidence>
<feature type="domain" description="Fibrinogen C-terminal" evidence="17">
    <location>
        <begin position="463"/>
        <end position="515"/>
    </location>
</feature>
<dbReference type="Gene3D" id="2.10.25.10">
    <property type="entry name" value="Laminin"/>
    <property type="match status" value="1"/>
</dbReference>
<accession>A0A8C7C5P9</accession>
<feature type="domain" description="Laminin G" evidence="15">
    <location>
        <begin position="80"/>
        <end position="263"/>
    </location>
</feature>
<organism evidence="18 19">
    <name type="scientific">Neovison vison</name>
    <name type="common">American mink</name>
    <name type="synonym">Mustela vison</name>
    <dbReference type="NCBI Taxonomy" id="452646"/>
    <lineage>
        <taxon>Eukaryota</taxon>
        <taxon>Metazoa</taxon>
        <taxon>Chordata</taxon>
        <taxon>Craniata</taxon>
        <taxon>Vertebrata</taxon>
        <taxon>Euteleostomi</taxon>
        <taxon>Mammalia</taxon>
        <taxon>Eutheria</taxon>
        <taxon>Laurasiatheria</taxon>
        <taxon>Carnivora</taxon>
        <taxon>Caniformia</taxon>
        <taxon>Musteloidea</taxon>
        <taxon>Mustelidae</taxon>
        <taxon>Mustelinae</taxon>
        <taxon>Neogale</taxon>
    </lineage>
</organism>
<comment type="subcellular location">
    <subcellularLocation>
        <location evidence="1">Membrane</location>
        <topology evidence="1">Single-pass type I membrane protein</topology>
    </subcellularLocation>
</comment>
<evidence type="ECO:0000256" key="9">
    <source>
        <dbReference type="ARBA" id="ARBA00023157"/>
    </source>
</evidence>
<dbReference type="InterPro" id="IPR050372">
    <property type="entry name" value="Neurexin-related_CASP"/>
</dbReference>
<keyword evidence="9 11" id="KW-1015">Disulfide bond</keyword>
<evidence type="ECO:0000259" key="17">
    <source>
        <dbReference type="PROSITE" id="PS51406"/>
    </source>
</evidence>
<dbReference type="SUPFAM" id="SSF56496">
    <property type="entry name" value="Fibrinogen C-terminal domain-like"/>
    <property type="match status" value="1"/>
</dbReference>
<dbReference type="InterPro" id="IPR008979">
    <property type="entry name" value="Galactose-bd-like_sf"/>
</dbReference>
<keyword evidence="7 13" id="KW-1133">Transmembrane helix</keyword>
<dbReference type="SMART" id="SM00181">
    <property type="entry name" value="EGF"/>
    <property type="match status" value="2"/>
</dbReference>
<evidence type="ECO:0000259" key="15">
    <source>
        <dbReference type="PROSITE" id="PS50025"/>
    </source>
</evidence>
<feature type="region of interest" description="Disordered" evidence="12">
    <location>
        <begin position="1083"/>
        <end position="1117"/>
    </location>
</feature>
<proteinExistence type="inferred from homology"/>
<keyword evidence="6" id="KW-0677">Repeat</keyword>
<keyword evidence="3 10" id="KW-0245">EGF-like domain</keyword>
<evidence type="ECO:0000256" key="5">
    <source>
        <dbReference type="ARBA" id="ARBA00022729"/>
    </source>
</evidence>
<dbReference type="FunFam" id="2.60.120.200:FF:000026">
    <property type="entry name" value="contactin-associated protein-like 4 isoform X1"/>
    <property type="match status" value="1"/>
</dbReference>
<feature type="domain" description="EGF-like" evidence="16">
    <location>
        <begin position="835"/>
        <end position="873"/>
    </location>
</feature>
<evidence type="ECO:0000256" key="2">
    <source>
        <dbReference type="ARBA" id="ARBA00010241"/>
    </source>
</evidence>
<evidence type="ECO:0000259" key="14">
    <source>
        <dbReference type="PROSITE" id="PS50022"/>
    </source>
</evidence>
<dbReference type="Gene3D" id="2.60.120.1000">
    <property type="match status" value="1"/>
</dbReference>
<dbReference type="Proteomes" id="UP000694425">
    <property type="component" value="Unplaced"/>
</dbReference>
<feature type="domain" description="F5/8 type C" evidence="14">
    <location>
        <begin position="1"/>
        <end position="76"/>
    </location>
</feature>
<evidence type="ECO:0000256" key="4">
    <source>
        <dbReference type="ARBA" id="ARBA00022692"/>
    </source>
</evidence>
<dbReference type="PROSITE" id="PS50026">
    <property type="entry name" value="EGF_3"/>
    <property type="match status" value="2"/>
</dbReference>
<dbReference type="Ensembl" id="ENSNVIT00000036889.1">
    <property type="protein sequence ID" value="ENSNVIP00000031831.1"/>
    <property type="gene ID" value="ENSNVIG00000024496.1"/>
</dbReference>
<feature type="domain" description="Laminin G" evidence="15">
    <location>
        <begin position="669"/>
        <end position="834"/>
    </location>
</feature>
<dbReference type="InterPro" id="IPR013320">
    <property type="entry name" value="ConA-like_dom_sf"/>
</dbReference>
<evidence type="ECO:0000256" key="12">
    <source>
        <dbReference type="SAM" id="MobiDB-lite"/>
    </source>
</evidence>
<feature type="disulfide bond" evidence="11">
    <location>
        <begin position="807"/>
        <end position="834"/>
    </location>
</feature>
<comment type="caution">
    <text evidence="10">Lacks conserved residue(s) required for the propagation of feature annotation.</text>
</comment>
<dbReference type="Gene3D" id="2.60.120.260">
    <property type="entry name" value="Galactose-binding domain-like"/>
    <property type="match status" value="1"/>
</dbReference>
<feature type="domain" description="Laminin G" evidence="15">
    <location>
        <begin position="269"/>
        <end position="442"/>
    </location>
</feature>
<evidence type="ECO:0000256" key="1">
    <source>
        <dbReference type="ARBA" id="ARBA00004479"/>
    </source>
</evidence>
<dbReference type="PROSITE" id="PS01286">
    <property type="entry name" value="FA58C_2"/>
    <property type="match status" value="1"/>
</dbReference>
<evidence type="ECO:0000256" key="13">
    <source>
        <dbReference type="SAM" id="Phobius"/>
    </source>
</evidence>
<dbReference type="SUPFAM" id="SSF49785">
    <property type="entry name" value="Galactose-binding domain-like"/>
    <property type="match status" value="1"/>
</dbReference>
<sequence>MKLLSLTRRRRARSSEFGRHTDPFSVLSQSFPGNTNADSVVHYRLQPPFEARFLRFLPLAWSPKGRIGMRIEVYGCTYRSEMVNFDGKSFLLYTFYQKSMSPAKDVISLKFKTRQTDGILLHREGQNGKHVTLQLVRGKLILLLNSGHANLPSPDAHVTLTLGSLLDDEHWHSVLIELGNTHVHFTLDRHSQHFQAEGKCDYLDLDYKISFGGIPGHGKSVAFPQKDFHGCFENLYYNGVDLIDLSKKHTPQILVMGNVSFSCSHPQIVPVTFLSSRSYLALPGTIGEDKVSVAFQFRTWNRAGLLLTTQFPHGPEALILVLNDGKLELSLSQPGHPARDITAGARLSDGQWHSVSLSLEENHLSVMVDGEAASVSHSLRGQIDSGDTYYLGGKSFMPKHSSSPRCLSLLMPHLSEQWEDLQPVYLFSCRCLPSYCEHGGECSQSWDTFSCDCTHTGYTGATCHSSLFAQSCDAHRHRGDSSGFYYIDSDGSGPLGPALVYCNMTEDTTWTSVQHNGSQLAKVKSSNGESPQPVFFKYTASPDQLQAIMDGADDCRQELVLRLGRVPDSRWGPVSWWVGRTNETHTYWGGSLPGAQKCACGLQGNCLDSQYHCNCDAARNEWTSDTVVLSHKEHLPVTQVVMRDTDRPYSEAAYALGPLLCSGDNSFWNSASFNTETSYLHFPTFRGELSADVSFFFKTTAPSGVFVENLGITDFIRLELHTPAEVTFSFDVGNGQCEVTVRSPTPFNDNRWHHVRAERNVKEATLQVDQLPSKTQAAPADGHARLQLNSQLFVGGTATRQRGFLGCIRSLRLNGLALDLEERATMTPGVDPGCPGHCSSYGHLCHNGGRCRERPRGITCDCAVSAYDGPFCESEISAYFGTGSSVIYNFQEHSNYTASKNSSSFAALLHEGLTLAGEVATLSFRTTGTPSLLLYVISFYEEYLSVILTHNGSLQIRYKLDRHQEPDVFNFGFKNFADGWLHQVTIHREAAVVSVEVDQSARRQVVLSSGTEFNAVKSLMLGTILDPPGADPDTLRASLRGFTGCLSAVRFGPAAPLKAALRPSGPVAVTVRGHVAAASQCAESKGTRAPAREANRPISSGTGACGSGPTDGGEPLVSTDRSGPAVIGGVIAVVVFVLLCLTTIAARIYQQRWLYQKNESTEDKGNECAFLYRV</sequence>
<evidence type="ECO:0000259" key="16">
    <source>
        <dbReference type="PROSITE" id="PS50026"/>
    </source>
</evidence>